<proteinExistence type="inferred from homology"/>
<dbReference type="GO" id="GO:0000774">
    <property type="term" value="F:adenyl-nucleotide exchange factor activity"/>
    <property type="evidence" value="ECO:0007669"/>
    <property type="project" value="InterPro"/>
</dbReference>
<dbReference type="InterPro" id="IPR000740">
    <property type="entry name" value="GrpE"/>
</dbReference>
<dbReference type="GO" id="GO:0042803">
    <property type="term" value="F:protein homodimerization activity"/>
    <property type="evidence" value="ECO:0007669"/>
    <property type="project" value="InterPro"/>
</dbReference>
<dbReference type="SUPFAM" id="SSF58014">
    <property type="entry name" value="Coiled-coil domain of nucleotide exchange factor GrpE"/>
    <property type="match status" value="1"/>
</dbReference>
<name>A0A4D6YGX6_BUCRP</name>
<accession>A0A4D6YGX6</accession>
<comment type="similarity">
    <text evidence="1 4 6">Belongs to the GrpE family.</text>
</comment>
<reference evidence="8 9" key="1">
    <citation type="submission" date="2018-12" db="EMBL/GenBank/DDBJ databases">
        <authorList>
            <person name="Chong R.A."/>
        </authorList>
    </citation>
    <scope>NUCLEOTIDE SEQUENCE [LARGE SCALE GENOMIC DNA]</scope>
    <source>
        <strain evidence="8 9">Rpa</strain>
    </source>
</reference>
<evidence type="ECO:0000313" key="8">
    <source>
        <dbReference type="EMBL" id="QCI25224.1"/>
    </source>
</evidence>
<dbReference type="AlphaFoldDB" id="A0A4D6YGX6"/>
<evidence type="ECO:0000256" key="6">
    <source>
        <dbReference type="RuleBase" id="RU004478"/>
    </source>
</evidence>
<dbReference type="Gene3D" id="2.30.22.10">
    <property type="entry name" value="Head domain of nucleotide exchange factor GrpE"/>
    <property type="match status" value="1"/>
</dbReference>
<dbReference type="PROSITE" id="PS01071">
    <property type="entry name" value="GRPE"/>
    <property type="match status" value="1"/>
</dbReference>
<evidence type="ECO:0000256" key="7">
    <source>
        <dbReference type="SAM" id="MobiDB-lite"/>
    </source>
</evidence>
<keyword evidence="4" id="KW-0963">Cytoplasm</keyword>
<protein>
    <recommendedName>
        <fullName evidence="4 5">Protein GrpE</fullName>
    </recommendedName>
    <alternativeName>
        <fullName evidence="4">HSP-70 cofactor</fullName>
    </alternativeName>
</protein>
<dbReference type="PANTHER" id="PTHR21237">
    <property type="entry name" value="GRPE PROTEIN"/>
    <property type="match status" value="1"/>
</dbReference>
<evidence type="ECO:0000256" key="3">
    <source>
        <dbReference type="ARBA" id="ARBA00023186"/>
    </source>
</evidence>
<dbReference type="EMBL" id="CP034858">
    <property type="protein sequence ID" value="QCI25224.1"/>
    <property type="molecule type" value="Genomic_DNA"/>
</dbReference>
<dbReference type="Proteomes" id="UP000298688">
    <property type="component" value="Chromosome"/>
</dbReference>
<feature type="region of interest" description="Disordered" evidence="7">
    <location>
        <begin position="1"/>
        <end position="22"/>
    </location>
</feature>
<evidence type="ECO:0000256" key="2">
    <source>
        <dbReference type="ARBA" id="ARBA00023016"/>
    </source>
</evidence>
<organism evidence="8 9">
    <name type="scientific">Buchnera aphidicola subsp. Rhopalosiphum padi</name>
    <dbReference type="NCBI Taxonomy" id="98793"/>
    <lineage>
        <taxon>Bacteria</taxon>
        <taxon>Pseudomonadati</taxon>
        <taxon>Pseudomonadota</taxon>
        <taxon>Gammaproteobacteria</taxon>
        <taxon>Enterobacterales</taxon>
        <taxon>Erwiniaceae</taxon>
        <taxon>Buchnera</taxon>
    </lineage>
</organism>
<dbReference type="InterPro" id="IPR013805">
    <property type="entry name" value="GrpE_CC"/>
</dbReference>
<evidence type="ECO:0000256" key="5">
    <source>
        <dbReference type="RuleBase" id="RU000639"/>
    </source>
</evidence>
<dbReference type="GO" id="GO:0005737">
    <property type="term" value="C:cytoplasm"/>
    <property type="evidence" value="ECO:0007669"/>
    <property type="project" value="UniProtKB-SubCell"/>
</dbReference>
<dbReference type="RefSeq" id="WP_158337714.1">
    <property type="nucleotide sequence ID" value="NZ_CP034858.1"/>
</dbReference>
<evidence type="ECO:0000313" key="9">
    <source>
        <dbReference type="Proteomes" id="UP000298688"/>
    </source>
</evidence>
<keyword evidence="2 4" id="KW-0346">Stress response</keyword>
<dbReference type="SUPFAM" id="SSF51064">
    <property type="entry name" value="Head domain of nucleotide exchange factor GrpE"/>
    <property type="match status" value="1"/>
</dbReference>
<comment type="subunit">
    <text evidence="4">Homodimer.</text>
</comment>
<gene>
    <name evidence="4" type="primary">grpE</name>
    <name evidence="8" type="ORF">D9V76_00960</name>
</gene>
<dbReference type="PANTHER" id="PTHR21237:SF23">
    <property type="entry name" value="GRPE PROTEIN HOMOLOG, MITOCHONDRIAL"/>
    <property type="match status" value="1"/>
</dbReference>
<comment type="subcellular location">
    <subcellularLocation>
        <location evidence="4">Cytoplasm</location>
    </subcellularLocation>
</comment>
<dbReference type="Gene3D" id="3.90.20.20">
    <property type="match status" value="1"/>
</dbReference>
<dbReference type="OrthoDB" id="9789811at2"/>
<dbReference type="HAMAP" id="MF_01151">
    <property type="entry name" value="GrpE"/>
    <property type="match status" value="1"/>
</dbReference>
<dbReference type="GO" id="GO:0051082">
    <property type="term" value="F:unfolded protein binding"/>
    <property type="evidence" value="ECO:0007669"/>
    <property type="project" value="TreeGrafter"/>
</dbReference>
<evidence type="ECO:0000256" key="1">
    <source>
        <dbReference type="ARBA" id="ARBA00009054"/>
    </source>
</evidence>
<dbReference type="CDD" id="cd00446">
    <property type="entry name" value="GrpE"/>
    <property type="match status" value="1"/>
</dbReference>
<keyword evidence="3 4" id="KW-0143">Chaperone</keyword>
<dbReference type="Pfam" id="PF01025">
    <property type="entry name" value="GrpE"/>
    <property type="match status" value="1"/>
</dbReference>
<dbReference type="GO" id="GO:0006457">
    <property type="term" value="P:protein folding"/>
    <property type="evidence" value="ECO:0007669"/>
    <property type="project" value="InterPro"/>
</dbReference>
<dbReference type="PRINTS" id="PR00773">
    <property type="entry name" value="GRPEPROTEIN"/>
</dbReference>
<comment type="function">
    <text evidence="4 5">Participates actively in the response to hyperosmotic and heat shock by preventing the aggregation of stress-denatured proteins, in association with DnaK and GrpE. It is the nucleotide exchange factor for DnaK and may function as a thermosensor. Unfolded proteins bind initially to DnaJ; upon interaction with the DnaJ-bound protein, DnaK hydrolyzes its bound ATP, resulting in the formation of a stable complex. GrpE releases ADP from DnaK; ATP binding to DnaK triggers the release of the substrate protein, thus completing the reaction cycle. Several rounds of ATP-dependent interactions between DnaJ, DnaK and GrpE are required for fully efficient folding.</text>
</comment>
<reference evidence="8 9" key="2">
    <citation type="submission" date="2019-05" db="EMBL/GenBank/DDBJ databases">
        <title>Genome evolution of the obligate endosymbiont Buchnera aphidicola.</title>
        <authorList>
            <person name="Moran N.A."/>
        </authorList>
    </citation>
    <scope>NUCLEOTIDE SEQUENCE [LARGE SCALE GENOMIC DNA]</scope>
    <source>
        <strain evidence="8 9">Rpa</strain>
    </source>
</reference>
<evidence type="ECO:0000256" key="4">
    <source>
        <dbReference type="HAMAP-Rule" id="MF_01151"/>
    </source>
</evidence>
<sequence>MDNQEKKINYKNTEKKNDLEKNKERKDSKLLFQNKKINELQEKILENEKKILNLKLRHLANIENIKKNTEIKIKNIKNTEIESFFKQIIPIINTLEDILIISKKLNLSDEPSIQGIKLTLKSLLTILVKFGVKIEGKKNEIFNPKIHDAVLIKSSKEIEPNYIISVKKKGFTFRKTLLRKATVVVSEA</sequence>
<dbReference type="InterPro" id="IPR009012">
    <property type="entry name" value="GrpE_head"/>
</dbReference>
<dbReference type="GO" id="GO:0051087">
    <property type="term" value="F:protein-folding chaperone binding"/>
    <property type="evidence" value="ECO:0007669"/>
    <property type="project" value="InterPro"/>
</dbReference>